<dbReference type="KEGG" id="mpsy:CEK71_15760"/>
<sequence length="615" mass="66490">MDWDWAALHFIRPWLLLALLPVMALAVLLWRSKLQQGLWSAVCDEALLPYLLQHKAVQPAKGLFGAGVLAGVLAVFALAGPTWRQLPMPVFRNASAVVIALDLSLSMDAQDIKPSRLVRARYKIADLLKQRQDGQTALLVYAGAAFTVTPLTDDVQTIASQLSALTTDIMPSAGSDTPAAIAKAVELLKQAGLPKGQIVLVTDGIDGRTIPQMVKALSGYQLSVLGVGTPDGAPIPEAGGGFVKDRQGGIIIPKLAAGPLAELAQAGQGIYQTISADDGDIKNLQALLGQASQQDGKASNGTIPVWDDKGPWLLLLILPVVALGFRKGVLAIGMLALLPLPQNSYAGGWQDAWQSPDQQAQAQYRQQHYSEAARQFTDKQWQAAAHYQAGEYDKAVEAYQADPQAGNADYFYNLGNALAQSGQLEAALKSYEQALAIKPDDADTLYAKDLVAKELAKLKPENPQDKQDKQDKQDGQSSPQDKSQQSQSQGQNQEQSQDQGQEKQGSTENEQKPPQKPEHPDQPEVGQPDQKPQKSPNQDAKGQTVPDSKAAAPKPDAEQSKQAKDLGSVESAEQHQAEEQWLKRIPDDPAGLLKRKFKYQYGRGGQPSTLPEKEW</sequence>
<dbReference type="InterPro" id="IPR002035">
    <property type="entry name" value="VWF_A"/>
</dbReference>
<feature type="region of interest" description="Disordered" evidence="2">
    <location>
        <begin position="457"/>
        <end position="591"/>
    </location>
</feature>
<dbReference type="AlphaFoldDB" id="A0A1Z4C1K9"/>
<evidence type="ECO:0000256" key="1">
    <source>
        <dbReference type="PROSITE-ProRule" id="PRU00339"/>
    </source>
</evidence>
<keyword evidence="3" id="KW-1133">Transmembrane helix</keyword>
<evidence type="ECO:0000256" key="2">
    <source>
        <dbReference type="SAM" id="MobiDB-lite"/>
    </source>
</evidence>
<dbReference type="EMBL" id="CP022129">
    <property type="protein sequence ID" value="ASF47400.1"/>
    <property type="molecule type" value="Genomic_DNA"/>
</dbReference>
<dbReference type="PANTHER" id="PTHR22550">
    <property type="entry name" value="SPORE GERMINATION PROTEIN"/>
    <property type="match status" value="1"/>
</dbReference>
<dbReference type="InterPro" id="IPR019734">
    <property type="entry name" value="TPR_rpt"/>
</dbReference>
<protein>
    <recommendedName>
        <fullName evidence="4">VWFA domain-containing protein</fullName>
    </recommendedName>
</protein>
<dbReference type="Pfam" id="PF13414">
    <property type="entry name" value="TPR_11"/>
    <property type="match status" value="1"/>
</dbReference>
<dbReference type="InterPro" id="IPR036465">
    <property type="entry name" value="vWFA_dom_sf"/>
</dbReference>
<organism evidence="5 6">
    <name type="scientific">Methylovulum psychrotolerans</name>
    <dbReference type="NCBI Taxonomy" id="1704499"/>
    <lineage>
        <taxon>Bacteria</taxon>
        <taxon>Pseudomonadati</taxon>
        <taxon>Pseudomonadota</taxon>
        <taxon>Gammaproteobacteria</taxon>
        <taxon>Methylococcales</taxon>
        <taxon>Methylococcaceae</taxon>
        <taxon>Methylovulum</taxon>
    </lineage>
</organism>
<evidence type="ECO:0000256" key="3">
    <source>
        <dbReference type="SAM" id="Phobius"/>
    </source>
</evidence>
<reference evidence="5 6" key="1">
    <citation type="submission" date="2017-06" db="EMBL/GenBank/DDBJ databases">
        <title>Genome Sequencing of the methanotroph Methylovulum psychrotolerants str. HV10-M2 isolated from a high-altitude environment.</title>
        <authorList>
            <person name="Mateos-Rivera A."/>
        </authorList>
    </citation>
    <scope>NUCLEOTIDE SEQUENCE [LARGE SCALE GENOMIC DNA]</scope>
    <source>
        <strain evidence="5 6">HV10_M2</strain>
    </source>
</reference>
<dbReference type="Gene3D" id="3.40.50.410">
    <property type="entry name" value="von Willebrand factor, type A domain"/>
    <property type="match status" value="1"/>
</dbReference>
<feature type="compositionally biased region" description="Low complexity" evidence="2">
    <location>
        <begin position="475"/>
        <end position="504"/>
    </location>
</feature>
<name>A0A1Z4C1K9_9GAMM</name>
<dbReference type="Gene3D" id="1.25.40.10">
    <property type="entry name" value="Tetratricopeptide repeat domain"/>
    <property type="match status" value="1"/>
</dbReference>
<feature type="repeat" description="TPR" evidence="1">
    <location>
        <begin position="408"/>
        <end position="441"/>
    </location>
</feature>
<proteinExistence type="predicted"/>
<dbReference type="Pfam" id="PF13519">
    <property type="entry name" value="VWA_2"/>
    <property type="match status" value="1"/>
</dbReference>
<feature type="transmembrane region" description="Helical" evidence="3">
    <location>
        <begin position="12"/>
        <end position="30"/>
    </location>
</feature>
<feature type="compositionally biased region" description="Basic and acidic residues" evidence="2">
    <location>
        <begin position="555"/>
        <end position="564"/>
    </location>
</feature>
<feature type="region of interest" description="Disordered" evidence="2">
    <location>
        <begin position="596"/>
        <end position="615"/>
    </location>
</feature>
<keyword evidence="3" id="KW-0472">Membrane</keyword>
<dbReference type="SMART" id="SM00327">
    <property type="entry name" value="VWA"/>
    <property type="match status" value="1"/>
</dbReference>
<gene>
    <name evidence="5" type="ORF">CEK71_15760</name>
</gene>
<feature type="compositionally biased region" description="Basic and acidic residues" evidence="2">
    <location>
        <begin position="457"/>
        <end position="474"/>
    </location>
</feature>
<feature type="domain" description="VWFA" evidence="4">
    <location>
        <begin position="96"/>
        <end position="291"/>
    </location>
</feature>
<dbReference type="SUPFAM" id="SSF53300">
    <property type="entry name" value="vWA-like"/>
    <property type="match status" value="1"/>
</dbReference>
<feature type="compositionally biased region" description="Basic and acidic residues" evidence="2">
    <location>
        <begin position="572"/>
        <end position="587"/>
    </location>
</feature>
<dbReference type="PROSITE" id="PS50293">
    <property type="entry name" value="TPR_REGION"/>
    <property type="match status" value="1"/>
</dbReference>
<dbReference type="PROSITE" id="PS50234">
    <property type="entry name" value="VWFA"/>
    <property type="match status" value="1"/>
</dbReference>
<keyword evidence="6" id="KW-1185">Reference proteome</keyword>
<dbReference type="OrthoDB" id="9807628at2"/>
<accession>A0A1Z4C1K9</accession>
<dbReference type="PROSITE" id="PS50005">
    <property type="entry name" value="TPR"/>
    <property type="match status" value="1"/>
</dbReference>
<keyword evidence="3" id="KW-0812">Transmembrane</keyword>
<feature type="compositionally biased region" description="Basic and acidic residues" evidence="2">
    <location>
        <begin position="509"/>
        <end position="522"/>
    </location>
</feature>
<dbReference type="RefSeq" id="WP_088620272.1">
    <property type="nucleotide sequence ID" value="NZ_CP022129.1"/>
</dbReference>
<dbReference type="SMART" id="SM00028">
    <property type="entry name" value="TPR"/>
    <property type="match status" value="1"/>
</dbReference>
<dbReference type="InterPro" id="IPR011990">
    <property type="entry name" value="TPR-like_helical_dom_sf"/>
</dbReference>
<keyword evidence="1" id="KW-0802">TPR repeat</keyword>
<dbReference type="PANTHER" id="PTHR22550:SF14">
    <property type="entry name" value="VWFA DOMAIN-CONTAINING PROTEIN"/>
    <property type="match status" value="1"/>
</dbReference>
<dbReference type="Proteomes" id="UP000197019">
    <property type="component" value="Chromosome"/>
</dbReference>
<evidence type="ECO:0000313" key="6">
    <source>
        <dbReference type="Proteomes" id="UP000197019"/>
    </source>
</evidence>
<dbReference type="SUPFAM" id="SSF48452">
    <property type="entry name" value="TPR-like"/>
    <property type="match status" value="1"/>
</dbReference>
<dbReference type="InterPro" id="IPR050768">
    <property type="entry name" value="UPF0353/GerABKA_families"/>
</dbReference>
<evidence type="ECO:0000259" key="4">
    <source>
        <dbReference type="PROSITE" id="PS50234"/>
    </source>
</evidence>
<feature type="transmembrane region" description="Helical" evidence="3">
    <location>
        <begin position="63"/>
        <end position="83"/>
    </location>
</feature>
<evidence type="ECO:0000313" key="5">
    <source>
        <dbReference type="EMBL" id="ASF47400.1"/>
    </source>
</evidence>